<feature type="domain" description="DUF1996" evidence="2">
    <location>
        <begin position="39"/>
        <end position="92"/>
    </location>
</feature>
<evidence type="ECO:0000313" key="4">
    <source>
        <dbReference type="Proteomes" id="UP000217790"/>
    </source>
</evidence>
<accession>A0A2H3CAH7</accession>
<dbReference type="PANTHER" id="PTHR43662">
    <property type="match status" value="1"/>
</dbReference>
<dbReference type="AlphaFoldDB" id="A0A2H3CAH7"/>
<keyword evidence="1" id="KW-0472">Membrane</keyword>
<protein>
    <recommendedName>
        <fullName evidence="2">DUF1996 domain-containing protein</fullName>
    </recommendedName>
</protein>
<evidence type="ECO:0000259" key="2">
    <source>
        <dbReference type="Pfam" id="PF09362"/>
    </source>
</evidence>
<dbReference type="OrthoDB" id="74764at2759"/>
<keyword evidence="4" id="KW-1185">Reference proteome</keyword>
<dbReference type="PANTHER" id="PTHR43662:SF3">
    <property type="entry name" value="DOMAIN PROTEIN, PUTATIVE (AFU_ORTHOLOGUE AFUA_6G11970)-RELATED"/>
    <property type="match status" value="1"/>
</dbReference>
<evidence type="ECO:0000313" key="3">
    <source>
        <dbReference type="EMBL" id="PBK80069.1"/>
    </source>
</evidence>
<dbReference type="EMBL" id="KZ293753">
    <property type="protein sequence ID" value="PBK80069.1"/>
    <property type="molecule type" value="Genomic_DNA"/>
</dbReference>
<name>A0A2H3CAH7_ARMGA</name>
<feature type="transmembrane region" description="Helical" evidence="1">
    <location>
        <begin position="20"/>
        <end position="39"/>
    </location>
</feature>
<gene>
    <name evidence="3" type="ORF">ARMGADRAFT_93480</name>
</gene>
<proteinExistence type="predicted"/>
<keyword evidence="1" id="KW-0812">Transmembrane</keyword>
<sequence length="108" mass="12259">MYLQYNGWILFDTRGSLARTFIPVWISVFPSACGVFLKVRAVLGGSSFSLNLSTADLHSSECTSIPVQEDKSNHWYPHLYWQNNDGSFVTVNGSAVICTRFHLRKHVY</sequence>
<dbReference type="STRING" id="47427.A0A2H3CAH7"/>
<dbReference type="InParanoid" id="A0A2H3CAH7"/>
<dbReference type="Proteomes" id="UP000217790">
    <property type="component" value="Unassembled WGS sequence"/>
</dbReference>
<evidence type="ECO:0000256" key="1">
    <source>
        <dbReference type="SAM" id="Phobius"/>
    </source>
</evidence>
<dbReference type="InterPro" id="IPR018535">
    <property type="entry name" value="DUF1996"/>
</dbReference>
<keyword evidence="1" id="KW-1133">Transmembrane helix</keyword>
<dbReference type="Pfam" id="PF09362">
    <property type="entry name" value="DUF1996"/>
    <property type="match status" value="1"/>
</dbReference>
<organism evidence="3 4">
    <name type="scientific">Armillaria gallica</name>
    <name type="common">Bulbous honey fungus</name>
    <name type="synonym">Armillaria bulbosa</name>
    <dbReference type="NCBI Taxonomy" id="47427"/>
    <lineage>
        <taxon>Eukaryota</taxon>
        <taxon>Fungi</taxon>
        <taxon>Dikarya</taxon>
        <taxon>Basidiomycota</taxon>
        <taxon>Agaricomycotina</taxon>
        <taxon>Agaricomycetes</taxon>
        <taxon>Agaricomycetidae</taxon>
        <taxon>Agaricales</taxon>
        <taxon>Marasmiineae</taxon>
        <taxon>Physalacriaceae</taxon>
        <taxon>Armillaria</taxon>
    </lineage>
</organism>
<reference evidence="4" key="1">
    <citation type="journal article" date="2017" name="Nat. Ecol. Evol.">
        <title>Genome expansion and lineage-specific genetic innovations in the forest pathogenic fungi Armillaria.</title>
        <authorList>
            <person name="Sipos G."/>
            <person name="Prasanna A.N."/>
            <person name="Walter M.C."/>
            <person name="O'Connor E."/>
            <person name="Balint B."/>
            <person name="Krizsan K."/>
            <person name="Kiss B."/>
            <person name="Hess J."/>
            <person name="Varga T."/>
            <person name="Slot J."/>
            <person name="Riley R."/>
            <person name="Boka B."/>
            <person name="Rigling D."/>
            <person name="Barry K."/>
            <person name="Lee J."/>
            <person name="Mihaltcheva S."/>
            <person name="LaButti K."/>
            <person name="Lipzen A."/>
            <person name="Waldron R."/>
            <person name="Moloney N.M."/>
            <person name="Sperisen C."/>
            <person name="Kredics L."/>
            <person name="Vagvoelgyi C."/>
            <person name="Patrignani A."/>
            <person name="Fitzpatrick D."/>
            <person name="Nagy I."/>
            <person name="Doyle S."/>
            <person name="Anderson J.B."/>
            <person name="Grigoriev I.V."/>
            <person name="Gueldener U."/>
            <person name="Muensterkoetter M."/>
            <person name="Nagy L.G."/>
        </authorList>
    </citation>
    <scope>NUCLEOTIDE SEQUENCE [LARGE SCALE GENOMIC DNA]</scope>
    <source>
        <strain evidence="4">Ar21-2</strain>
    </source>
</reference>